<organism evidence="1 2">
    <name type="scientific">Orbilia blumenaviensis</name>
    <dbReference type="NCBI Taxonomy" id="1796055"/>
    <lineage>
        <taxon>Eukaryota</taxon>
        <taxon>Fungi</taxon>
        <taxon>Dikarya</taxon>
        <taxon>Ascomycota</taxon>
        <taxon>Pezizomycotina</taxon>
        <taxon>Orbiliomycetes</taxon>
        <taxon>Orbiliales</taxon>
        <taxon>Orbiliaceae</taxon>
        <taxon>Orbilia</taxon>
    </lineage>
</organism>
<dbReference type="EMBL" id="JAVHNS010000003">
    <property type="protein sequence ID" value="KAK6360801.1"/>
    <property type="molecule type" value="Genomic_DNA"/>
</dbReference>
<dbReference type="Proteomes" id="UP001373714">
    <property type="component" value="Unassembled WGS sequence"/>
</dbReference>
<proteinExistence type="predicted"/>
<name>A0AAV9VIM9_9PEZI</name>
<evidence type="ECO:0000313" key="1">
    <source>
        <dbReference type="EMBL" id="KAK6360801.1"/>
    </source>
</evidence>
<dbReference type="AlphaFoldDB" id="A0AAV9VIM9"/>
<evidence type="ECO:0000313" key="2">
    <source>
        <dbReference type="Proteomes" id="UP001373714"/>
    </source>
</evidence>
<comment type="caution">
    <text evidence="1">The sequence shown here is derived from an EMBL/GenBank/DDBJ whole genome shotgun (WGS) entry which is preliminary data.</text>
</comment>
<keyword evidence="2" id="KW-1185">Reference proteome</keyword>
<gene>
    <name evidence="1" type="ORF">TWF730_006923</name>
</gene>
<protein>
    <submittedName>
        <fullName evidence="1">Uncharacterized protein</fullName>
    </submittedName>
</protein>
<reference evidence="1 2" key="1">
    <citation type="submission" date="2019-10" db="EMBL/GenBank/DDBJ databases">
        <authorList>
            <person name="Palmer J.M."/>
        </authorList>
    </citation>
    <scope>NUCLEOTIDE SEQUENCE [LARGE SCALE GENOMIC DNA]</scope>
    <source>
        <strain evidence="1 2">TWF730</strain>
    </source>
</reference>
<accession>A0AAV9VIM9</accession>
<sequence length="138" mass="15751">MGSSSSSIGWAHGRSTGFSTIFFKSGQFHELVCSIFGALKNGLSLLFMTKGLGWEWLNQDWLHGESRCITSGRMVREQNAVLLKRRVGETMNLGSILRIHPTAANVYHQHEQAEKERKKRCWTTYIKKWQPAEGFSDF</sequence>